<protein>
    <recommendedName>
        <fullName evidence="6">MobA/MobL protein domain-containing protein</fullName>
    </recommendedName>
</protein>
<sequence length="750" mass="84062">MPALIADNFGRLSVLTADTANPFVAKKLDAASQRLQMRAEEKLRRDQRRDYLLAENNLRIEFQEAEQQRRKWGRLIRTKVRPEKVRRQPPKERKRDWPYASRALPKYSGIVLDRRGERGVFVRIRYYSRKTAEAGVSLRVVKYVFNGADVDAAGRPYFVSNVGKDIDEALCAFDHLEQVNWGAQKNAKLMMHAIMAADYRQTPDEMMRTGLVWAEEALGRFNLPYVVTLHAPPEEGDERNWHLHILFSFRPMARTGDHEWQVGEMLRTDLDNPQAMRLMREIYASAMTISSYESGINQPYTAKSNAARGLVHEPQVHLDGMLTSMARNGHHIAKNEENFERVIRSETAQLDEELRHVDEALAREQERARAVARRWAGMPVLPRQIPQRIMATILNVETSMIAMPARPLPEPIVMPTIELPMRAEEMALPLAIASVDKPAKPASLGTIAAPLPSVPASTVTPCAAPSFKIANLRLPLRQAPAVVPLPNMSMPVVAPPVRMPGTLGVVMTPAGIARKRPTLPSALPLRPSLPVTQTPSIPVIHPVARLFDAGPLGLAIECVDGALEAQAKREIERTETEKARQLAVANTAEEDRRRLALARLMAQIIAERRAIEKRDGKRRVEAELLTRHGLEQADIATAEAQAALERIAEDRVREVAQIARIGREAAAALAASASTPQPEDRPKVSAKPAPSRRHPLAAWLHEARRADRIAARDDDDHWPRRGQTEVRPADRKVEAAPSIRPRIMPRELDR</sequence>
<gene>
    <name evidence="3" type="ORF">F4U95_11680</name>
    <name evidence="2" type="ORF">F4U96_11735</name>
</gene>
<dbReference type="Proteomes" id="UP000325933">
    <property type="component" value="Unassembled WGS sequence"/>
</dbReference>
<comment type="caution">
    <text evidence="3">The sequence shown here is derived from an EMBL/GenBank/DDBJ whole genome shotgun (WGS) entry which is preliminary data.</text>
</comment>
<evidence type="ECO:0000313" key="2">
    <source>
        <dbReference type="EMBL" id="KAA9016890.1"/>
    </source>
</evidence>
<accession>A0A5J5I5Z9</accession>
<dbReference type="AlphaFoldDB" id="A0A5J5I5Z9"/>
<evidence type="ECO:0000256" key="1">
    <source>
        <dbReference type="SAM" id="MobiDB-lite"/>
    </source>
</evidence>
<evidence type="ECO:0000313" key="3">
    <source>
        <dbReference type="EMBL" id="KAA9029869.1"/>
    </source>
</evidence>
<evidence type="ECO:0000313" key="4">
    <source>
        <dbReference type="Proteomes" id="UP000325933"/>
    </source>
</evidence>
<proteinExistence type="predicted"/>
<reference evidence="4 5" key="1">
    <citation type="submission" date="2019-09" db="EMBL/GenBank/DDBJ databases">
        <authorList>
            <person name="Feng G."/>
        </authorList>
    </citation>
    <scope>NUCLEOTIDE SEQUENCE [LARGE SCALE GENOMIC DNA]</scope>
    <source>
        <strain evidence="3 4">KACC 19283</strain>
        <strain evidence="2 5">KACC 19284</strain>
    </source>
</reference>
<dbReference type="Proteomes" id="UP000326364">
    <property type="component" value="Unassembled WGS sequence"/>
</dbReference>
<dbReference type="Gene3D" id="3.30.930.30">
    <property type="match status" value="1"/>
</dbReference>
<evidence type="ECO:0008006" key="6">
    <source>
        <dbReference type="Google" id="ProtNLM"/>
    </source>
</evidence>
<feature type="region of interest" description="Disordered" evidence="1">
    <location>
        <begin position="669"/>
        <end position="750"/>
    </location>
</feature>
<name>A0A5J5I5Z9_9SPHN</name>
<organism evidence="3 4">
    <name type="scientific">Sphingobium limneticum</name>
    <dbReference type="NCBI Taxonomy" id="1007511"/>
    <lineage>
        <taxon>Bacteria</taxon>
        <taxon>Pseudomonadati</taxon>
        <taxon>Pseudomonadota</taxon>
        <taxon>Alphaproteobacteria</taxon>
        <taxon>Sphingomonadales</taxon>
        <taxon>Sphingomonadaceae</taxon>
        <taxon>Sphingobium</taxon>
    </lineage>
</organism>
<dbReference type="RefSeq" id="WP_161600390.1">
    <property type="nucleotide sequence ID" value="NZ_VYQA01000007.1"/>
</dbReference>
<evidence type="ECO:0000313" key="5">
    <source>
        <dbReference type="Proteomes" id="UP000326364"/>
    </source>
</evidence>
<feature type="compositionally biased region" description="Basic and acidic residues" evidence="1">
    <location>
        <begin position="701"/>
        <end position="734"/>
    </location>
</feature>
<keyword evidence="5" id="KW-1185">Reference proteome</keyword>
<dbReference type="EMBL" id="VYQB01000007">
    <property type="protein sequence ID" value="KAA9016890.1"/>
    <property type="molecule type" value="Genomic_DNA"/>
</dbReference>
<dbReference type="EMBL" id="VYQA01000007">
    <property type="protein sequence ID" value="KAA9029869.1"/>
    <property type="molecule type" value="Genomic_DNA"/>
</dbReference>